<comment type="caution">
    <text evidence="3">The sequence shown here is derived from an EMBL/GenBank/DDBJ whole genome shotgun (WGS) entry which is preliminary data.</text>
</comment>
<dbReference type="RefSeq" id="WP_118365308.1">
    <property type="nucleotide sequence ID" value="NZ_QRPK01000007.1"/>
</dbReference>
<keyword evidence="2" id="KW-1133">Transmembrane helix</keyword>
<feature type="transmembrane region" description="Helical" evidence="2">
    <location>
        <begin position="38"/>
        <end position="55"/>
    </location>
</feature>
<reference evidence="3 4" key="1">
    <citation type="submission" date="2018-08" db="EMBL/GenBank/DDBJ databases">
        <title>A genome reference for cultivated species of the human gut microbiota.</title>
        <authorList>
            <person name="Zou Y."/>
            <person name="Xue W."/>
            <person name="Luo G."/>
        </authorList>
    </citation>
    <scope>NUCLEOTIDE SEQUENCE [LARGE SCALE GENOMIC DNA]</scope>
    <source>
        <strain evidence="3 4">AF35-6BH</strain>
    </source>
</reference>
<keyword evidence="2" id="KW-0472">Membrane</keyword>
<dbReference type="EMBL" id="QRPK01000007">
    <property type="protein sequence ID" value="RHM14504.1"/>
    <property type="molecule type" value="Genomic_DNA"/>
</dbReference>
<dbReference type="AlphaFoldDB" id="A0A415PP73"/>
<keyword evidence="1" id="KW-0175">Coiled coil</keyword>
<protein>
    <submittedName>
        <fullName evidence="3">Uncharacterized protein</fullName>
    </submittedName>
</protein>
<sequence>MANRRSNNNGGGLLEAILSLIGSLFLLGFVSGSESLRLGLLLIIIVFFGIVFVQVNGVEAILFLILLFGGCMLFLSITSFFKGNNKKNEKDESENYCQTEAFQHQKKESFEDQLKRMENHVRAVRGENYISTQHRETEDTKLQGKYYQTIKEAVEEHSIPRTYKKIMIERIQNSDVVECPGLMWKKDGKLYVLPLLKNSKIYSWPLDSISVILYETKKIEDKSKEYSKVAKEKIISRFKELLPSYLNNPNGVYSGKFILPIGLEVTNTSGKNLFSIVDAKFHVVDDITNSTWYVKEIKELYQKNILRENNIISLDEYDKERERLLNEYQFRERNNEKYEQQLQIAKKLSLL</sequence>
<name>A0A415PP73_9FIRM</name>
<keyword evidence="4" id="KW-1185">Reference proteome</keyword>
<evidence type="ECO:0000313" key="4">
    <source>
        <dbReference type="Proteomes" id="UP000284868"/>
    </source>
</evidence>
<evidence type="ECO:0000256" key="1">
    <source>
        <dbReference type="SAM" id="Coils"/>
    </source>
</evidence>
<keyword evidence="2" id="KW-0812">Transmembrane</keyword>
<evidence type="ECO:0000313" key="3">
    <source>
        <dbReference type="EMBL" id="RHM14504.1"/>
    </source>
</evidence>
<gene>
    <name evidence="3" type="ORF">DWZ83_02430</name>
</gene>
<feature type="transmembrane region" description="Helical" evidence="2">
    <location>
        <begin position="61"/>
        <end position="81"/>
    </location>
</feature>
<proteinExistence type="predicted"/>
<feature type="transmembrane region" description="Helical" evidence="2">
    <location>
        <begin position="12"/>
        <end position="31"/>
    </location>
</feature>
<feature type="coiled-coil region" evidence="1">
    <location>
        <begin position="314"/>
        <end position="348"/>
    </location>
</feature>
<evidence type="ECO:0000256" key="2">
    <source>
        <dbReference type="SAM" id="Phobius"/>
    </source>
</evidence>
<dbReference type="Proteomes" id="UP000284868">
    <property type="component" value="Unassembled WGS sequence"/>
</dbReference>
<accession>A0A415PP73</accession>
<organism evidence="3 4">
    <name type="scientific">Amedibacillus dolichus</name>
    <dbReference type="NCBI Taxonomy" id="31971"/>
    <lineage>
        <taxon>Bacteria</taxon>
        <taxon>Bacillati</taxon>
        <taxon>Bacillota</taxon>
        <taxon>Erysipelotrichia</taxon>
        <taxon>Erysipelotrichales</taxon>
        <taxon>Erysipelotrichaceae</taxon>
        <taxon>Amedibacillus</taxon>
    </lineage>
</organism>